<dbReference type="EMBL" id="JAODUP010000882">
    <property type="protein sequence ID" value="KAK2143056.1"/>
    <property type="molecule type" value="Genomic_DNA"/>
</dbReference>
<reference evidence="8" key="1">
    <citation type="journal article" date="2023" name="Mol. Biol. Evol.">
        <title>Third-Generation Sequencing Reveals the Adaptive Role of the Epigenome in Three Deep-Sea Polychaetes.</title>
        <authorList>
            <person name="Perez M."/>
            <person name="Aroh O."/>
            <person name="Sun Y."/>
            <person name="Lan Y."/>
            <person name="Juniper S.K."/>
            <person name="Young C.R."/>
            <person name="Angers B."/>
            <person name="Qian P.Y."/>
        </authorList>
    </citation>
    <scope>NUCLEOTIDE SEQUENCE</scope>
    <source>
        <strain evidence="8">P08H-3</strain>
    </source>
</reference>
<keyword evidence="3 7" id="KW-0812">Transmembrane</keyword>
<keyword evidence="5 7" id="KW-0472">Membrane</keyword>
<evidence type="ECO:0000256" key="6">
    <source>
        <dbReference type="SAM" id="MobiDB-lite"/>
    </source>
</evidence>
<dbReference type="GO" id="GO:0016020">
    <property type="term" value="C:membrane"/>
    <property type="evidence" value="ECO:0007669"/>
    <property type="project" value="UniProtKB-SubCell"/>
</dbReference>
<comment type="caution">
    <text evidence="8">The sequence shown here is derived from an EMBL/GenBank/DDBJ whole genome shotgun (WGS) entry which is preliminary data.</text>
</comment>
<evidence type="ECO:0000256" key="7">
    <source>
        <dbReference type="SAM" id="Phobius"/>
    </source>
</evidence>
<protein>
    <submittedName>
        <fullName evidence="8">Uncharacterized protein</fullName>
    </submittedName>
</protein>
<evidence type="ECO:0000256" key="3">
    <source>
        <dbReference type="ARBA" id="ARBA00022692"/>
    </source>
</evidence>
<evidence type="ECO:0000256" key="4">
    <source>
        <dbReference type="ARBA" id="ARBA00022989"/>
    </source>
</evidence>
<name>A0AAD9IY03_9ANNE</name>
<evidence type="ECO:0000256" key="2">
    <source>
        <dbReference type="ARBA" id="ARBA00009565"/>
    </source>
</evidence>
<dbReference type="InterPro" id="IPR007237">
    <property type="entry name" value="CD20-like"/>
</dbReference>
<dbReference type="PANTHER" id="PTHR23320:SF130">
    <property type="entry name" value="TRANSMEMBRANE PROTEIN 212"/>
    <property type="match status" value="1"/>
</dbReference>
<evidence type="ECO:0000313" key="8">
    <source>
        <dbReference type="EMBL" id="KAK2143056.1"/>
    </source>
</evidence>
<feature type="transmembrane region" description="Helical" evidence="7">
    <location>
        <begin position="169"/>
        <end position="191"/>
    </location>
</feature>
<dbReference type="InterPro" id="IPR030417">
    <property type="entry name" value="MS4A"/>
</dbReference>
<feature type="transmembrane region" description="Helical" evidence="7">
    <location>
        <begin position="80"/>
        <end position="104"/>
    </location>
</feature>
<dbReference type="Pfam" id="PF04103">
    <property type="entry name" value="CD20"/>
    <property type="match status" value="1"/>
</dbReference>
<comment type="subcellular location">
    <subcellularLocation>
        <location evidence="1">Membrane</location>
        <topology evidence="1">Multi-pass membrane protein</topology>
    </subcellularLocation>
</comment>
<dbReference type="AlphaFoldDB" id="A0AAD9IY03"/>
<evidence type="ECO:0000256" key="1">
    <source>
        <dbReference type="ARBA" id="ARBA00004141"/>
    </source>
</evidence>
<accession>A0AAD9IY03</accession>
<keyword evidence="4 7" id="KW-1133">Transmembrane helix</keyword>
<evidence type="ECO:0000313" key="9">
    <source>
        <dbReference type="Proteomes" id="UP001208570"/>
    </source>
</evidence>
<evidence type="ECO:0000256" key="5">
    <source>
        <dbReference type="ARBA" id="ARBA00023136"/>
    </source>
</evidence>
<keyword evidence="9" id="KW-1185">Reference proteome</keyword>
<dbReference type="Proteomes" id="UP001208570">
    <property type="component" value="Unassembled WGS sequence"/>
</dbReference>
<proteinExistence type="inferred from homology"/>
<feature type="transmembrane region" description="Helical" evidence="7">
    <location>
        <begin position="229"/>
        <end position="259"/>
    </location>
</feature>
<feature type="non-terminal residue" evidence="8">
    <location>
        <position position="1"/>
    </location>
</feature>
<comment type="similarity">
    <text evidence="2">Belongs to the MS4A family.</text>
</comment>
<organism evidence="8 9">
    <name type="scientific">Paralvinella palmiformis</name>
    <dbReference type="NCBI Taxonomy" id="53620"/>
    <lineage>
        <taxon>Eukaryota</taxon>
        <taxon>Metazoa</taxon>
        <taxon>Spiralia</taxon>
        <taxon>Lophotrochozoa</taxon>
        <taxon>Annelida</taxon>
        <taxon>Polychaeta</taxon>
        <taxon>Sedentaria</taxon>
        <taxon>Canalipalpata</taxon>
        <taxon>Terebellida</taxon>
        <taxon>Terebelliformia</taxon>
        <taxon>Alvinellidae</taxon>
        <taxon>Paralvinella</taxon>
    </lineage>
</organism>
<gene>
    <name evidence="8" type="ORF">LSH36_882g00022</name>
</gene>
<sequence>QPYRHERHQKTTMKSFNCQITTNSYREEPWTDNARIRIIDKLYPNTTYTRSTAVTSEKTIAPGCNDVTQREQESYHPGRCMVLSVIQIIGAFLSLSFNAVTLAIQEEGHRYLYTYSNERRVTWGRYWWIPSRAHYVAVGFWAAMMFIFCGAVGICAARWRTKRIIIAHHVLSVLSSLVATVLVSVTVWAIIDDSRRVARGFVYKKYWTDSQLPFKQHSSNEDDKQARRLAVVSLAFSVCWLVDGIVLITTAICSITLCVKVLCEPNNTGIGICVQCPEQSIDQSPVLILDKQGHSISGARVIHFHLTGENNDKNGDGESVSVHPGSEILIEPEALNPTRDMASSLPKQPPQYAP</sequence>
<feature type="region of interest" description="Disordered" evidence="6">
    <location>
        <begin position="332"/>
        <end position="354"/>
    </location>
</feature>
<feature type="transmembrane region" description="Helical" evidence="7">
    <location>
        <begin position="133"/>
        <end position="157"/>
    </location>
</feature>
<dbReference type="PANTHER" id="PTHR23320">
    <property type="entry name" value="MEMBRANE-SPANNING 4-DOMAINS SUBFAMILY A MS4A -RELATED"/>
    <property type="match status" value="1"/>
</dbReference>